<protein>
    <submittedName>
        <fullName evidence="1">Uncharacterized protein</fullName>
    </submittedName>
</protein>
<sequence>MRIKSEYWTMRLSLEETAWLDLLAKARQTRSEERLELLKELELTALEIDKLRLRAA</sequence>
<name>A0A0F8YUX6_9ZZZZ</name>
<dbReference type="EMBL" id="LAZR01051393">
    <property type="protein sequence ID" value="KKK85257.1"/>
    <property type="molecule type" value="Genomic_DNA"/>
</dbReference>
<proteinExistence type="predicted"/>
<accession>A0A0F8YUX6</accession>
<organism evidence="1">
    <name type="scientific">marine sediment metagenome</name>
    <dbReference type="NCBI Taxonomy" id="412755"/>
    <lineage>
        <taxon>unclassified sequences</taxon>
        <taxon>metagenomes</taxon>
        <taxon>ecological metagenomes</taxon>
    </lineage>
</organism>
<reference evidence="1" key="1">
    <citation type="journal article" date="2015" name="Nature">
        <title>Complex archaea that bridge the gap between prokaryotes and eukaryotes.</title>
        <authorList>
            <person name="Spang A."/>
            <person name="Saw J.H."/>
            <person name="Jorgensen S.L."/>
            <person name="Zaremba-Niedzwiedzka K."/>
            <person name="Martijn J."/>
            <person name="Lind A.E."/>
            <person name="van Eijk R."/>
            <person name="Schleper C."/>
            <person name="Guy L."/>
            <person name="Ettema T.J."/>
        </authorList>
    </citation>
    <scope>NUCLEOTIDE SEQUENCE</scope>
</reference>
<gene>
    <name evidence="1" type="ORF">LCGC14_2775120</name>
</gene>
<dbReference type="AlphaFoldDB" id="A0A0F8YUX6"/>
<evidence type="ECO:0000313" key="1">
    <source>
        <dbReference type="EMBL" id="KKK85257.1"/>
    </source>
</evidence>
<comment type="caution">
    <text evidence="1">The sequence shown here is derived from an EMBL/GenBank/DDBJ whole genome shotgun (WGS) entry which is preliminary data.</text>
</comment>